<feature type="region of interest" description="Disordered" evidence="2">
    <location>
        <begin position="1"/>
        <end position="22"/>
    </location>
</feature>
<protein>
    <recommendedName>
        <fullName evidence="1">Probable transcriptional regulatory protein KQI68_09375</fullName>
    </recommendedName>
</protein>
<dbReference type="HAMAP" id="MF_00693">
    <property type="entry name" value="Transcrip_reg_TACO1"/>
    <property type="match status" value="1"/>
</dbReference>
<dbReference type="RefSeq" id="WP_216549861.1">
    <property type="nucleotide sequence ID" value="NZ_JAHLQO010000006.1"/>
</dbReference>
<keyword evidence="1" id="KW-0963">Cytoplasm</keyword>
<feature type="compositionally biased region" description="Polar residues" evidence="2">
    <location>
        <begin position="1"/>
        <end position="10"/>
    </location>
</feature>
<dbReference type="Pfam" id="PF01709">
    <property type="entry name" value="Transcrip_reg"/>
    <property type="match status" value="1"/>
</dbReference>
<dbReference type="PANTHER" id="PTHR12532:SF6">
    <property type="entry name" value="TRANSCRIPTIONAL REGULATORY PROTEIN YEBC-RELATED"/>
    <property type="match status" value="1"/>
</dbReference>
<keyword evidence="1" id="KW-0805">Transcription regulation</keyword>
<comment type="subcellular location">
    <subcellularLocation>
        <location evidence="1">Cytoplasm</location>
    </subcellularLocation>
</comment>
<evidence type="ECO:0000256" key="1">
    <source>
        <dbReference type="HAMAP-Rule" id="MF_00693"/>
    </source>
</evidence>
<feature type="domain" description="TACO1/YebC-like second and third" evidence="3">
    <location>
        <begin position="82"/>
        <end position="237"/>
    </location>
</feature>
<evidence type="ECO:0000313" key="6">
    <source>
        <dbReference type="Proteomes" id="UP000783742"/>
    </source>
</evidence>
<evidence type="ECO:0000259" key="4">
    <source>
        <dbReference type="Pfam" id="PF20772"/>
    </source>
</evidence>
<evidence type="ECO:0000259" key="3">
    <source>
        <dbReference type="Pfam" id="PF01709"/>
    </source>
</evidence>
<dbReference type="GO" id="GO:0003677">
    <property type="term" value="F:DNA binding"/>
    <property type="evidence" value="ECO:0007669"/>
    <property type="project" value="UniProtKB-KW"/>
</dbReference>
<proteinExistence type="inferred from homology"/>
<dbReference type="InterPro" id="IPR049083">
    <property type="entry name" value="TACO1_YebC_N"/>
</dbReference>
<comment type="similarity">
    <text evidence="1">Belongs to the TACO1 family.</text>
</comment>
<organism evidence="5 6">
    <name type="scientific">Peptoniphilus ovalis</name>
    <dbReference type="NCBI Taxonomy" id="2841503"/>
    <lineage>
        <taxon>Bacteria</taxon>
        <taxon>Bacillati</taxon>
        <taxon>Bacillota</taxon>
        <taxon>Tissierellia</taxon>
        <taxon>Tissierellales</taxon>
        <taxon>Peptoniphilaceae</taxon>
        <taxon>Peptoniphilus</taxon>
    </lineage>
</organism>
<feature type="domain" description="TACO1/YebC-like N-terminal" evidence="4">
    <location>
        <begin position="5"/>
        <end position="75"/>
    </location>
</feature>
<dbReference type="InterPro" id="IPR048300">
    <property type="entry name" value="TACO1_YebC-like_2nd/3rd_dom"/>
</dbReference>
<keyword evidence="6" id="KW-1185">Reference proteome</keyword>
<dbReference type="NCBIfam" id="NF009044">
    <property type="entry name" value="PRK12378.1"/>
    <property type="match status" value="1"/>
</dbReference>
<gene>
    <name evidence="5" type="ORF">KQI68_09375</name>
</gene>
<evidence type="ECO:0000313" key="5">
    <source>
        <dbReference type="EMBL" id="MBU5670040.1"/>
    </source>
</evidence>
<keyword evidence="1" id="KW-0804">Transcription</keyword>
<dbReference type="Pfam" id="PF20772">
    <property type="entry name" value="TACO1_YebC_N"/>
    <property type="match status" value="1"/>
</dbReference>
<accession>A0ABS6FIP7</accession>
<dbReference type="NCBIfam" id="NF001030">
    <property type="entry name" value="PRK00110.1"/>
    <property type="match status" value="1"/>
</dbReference>
<sequence length="241" mass="26825">MSGHSKWNNIKNKKGKEDAKRGKIFTKLARQITVAAKEGGLDPDYNPSLKVAIDKAKAENMPNDNIDRAIAKAGGADSDDNFEEITYEGYGPGGVAVMVKCLTDNRNRTAPEIRHAFDKYSGNLGQPGCVSFMFDQKGQLGVEKEGLDEDEFTLSAIDYGAEDVIDRGEAFEILTSVDDYHNVRKSLEDDGYSFIESDITYIPQTTASLTDEEDIKNMEKLIDVLEDNDDVQDVYTSWERD</sequence>
<name>A0ABS6FIP7_9FIRM</name>
<reference evidence="5 6" key="1">
    <citation type="submission" date="2021-06" db="EMBL/GenBank/DDBJ databases">
        <authorList>
            <person name="Sun Q."/>
            <person name="Li D."/>
        </authorList>
    </citation>
    <scope>NUCLEOTIDE SEQUENCE [LARGE SCALE GENOMIC DNA]</scope>
    <source>
        <strain evidence="5 6">MSJ-1</strain>
    </source>
</reference>
<dbReference type="EMBL" id="JAHLQO010000006">
    <property type="protein sequence ID" value="MBU5670040.1"/>
    <property type="molecule type" value="Genomic_DNA"/>
</dbReference>
<dbReference type="Proteomes" id="UP000783742">
    <property type="component" value="Unassembled WGS sequence"/>
</dbReference>
<dbReference type="NCBIfam" id="TIGR01033">
    <property type="entry name" value="YebC/PmpR family DNA-binding transcriptional regulator"/>
    <property type="match status" value="1"/>
</dbReference>
<dbReference type="PANTHER" id="PTHR12532">
    <property type="entry name" value="TRANSLATIONAL ACTIVATOR OF CYTOCHROME C OXIDASE 1"/>
    <property type="match status" value="1"/>
</dbReference>
<evidence type="ECO:0000256" key="2">
    <source>
        <dbReference type="SAM" id="MobiDB-lite"/>
    </source>
</evidence>
<keyword evidence="1 5" id="KW-0238">DNA-binding</keyword>
<comment type="caution">
    <text evidence="5">The sequence shown here is derived from an EMBL/GenBank/DDBJ whole genome shotgun (WGS) entry which is preliminary data.</text>
</comment>
<dbReference type="InterPro" id="IPR002876">
    <property type="entry name" value="Transcrip_reg_TACO1-like"/>
</dbReference>